<dbReference type="Gene3D" id="3.40.50.10980">
    <property type="entry name" value="Nibrin, BRCT2 domain"/>
    <property type="match status" value="1"/>
</dbReference>
<dbReference type="EMBL" id="KZ678132">
    <property type="protein sequence ID" value="PSN69841.1"/>
    <property type="molecule type" value="Genomic_DNA"/>
</dbReference>
<evidence type="ECO:0000256" key="2">
    <source>
        <dbReference type="ARBA" id="ARBA00022763"/>
    </source>
</evidence>
<reference evidence="8 9" key="1">
    <citation type="journal article" date="2018" name="Front. Microbiol.">
        <title>Genome-Wide Analysis of Corynespora cassiicola Leaf Fall Disease Putative Effectors.</title>
        <authorList>
            <person name="Lopez D."/>
            <person name="Ribeiro S."/>
            <person name="Label P."/>
            <person name="Fumanal B."/>
            <person name="Venisse J.S."/>
            <person name="Kohler A."/>
            <person name="de Oliveira R.R."/>
            <person name="Labutti K."/>
            <person name="Lipzen A."/>
            <person name="Lail K."/>
            <person name="Bauer D."/>
            <person name="Ohm R.A."/>
            <person name="Barry K.W."/>
            <person name="Spatafora J."/>
            <person name="Grigoriev I.V."/>
            <person name="Martin F.M."/>
            <person name="Pujade-Renaud V."/>
        </authorList>
    </citation>
    <scope>NUCLEOTIDE SEQUENCE [LARGE SCALE GENOMIC DNA]</scope>
    <source>
        <strain evidence="8 9">Philippines</strain>
    </source>
</reference>
<feature type="domain" description="FHA" evidence="7">
    <location>
        <begin position="23"/>
        <end position="93"/>
    </location>
</feature>
<feature type="compositionally biased region" description="Basic and acidic residues" evidence="6">
    <location>
        <begin position="448"/>
        <end position="457"/>
    </location>
</feature>
<dbReference type="PANTHER" id="PTHR12162">
    <property type="entry name" value="NIBRIN-RELATED"/>
    <property type="match status" value="1"/>
</dbReference>
<dbReference type="InterPro" id="IPR008984">
    <property type="entry name" value="SMAD_FHA_dom_sf"/>
</dbReference>
<feature type="region of interest" description="Disordered" evidence="6">
    <location>
        <begin position="387"/>
        <end position="533"/>
    </location>
</feature>
<dbReference type="GO" id="GO:0000724">
    <property type="term" value="P:double-strand break repair via homologous recombination"/>
    <property type="evidence" value="ECO:0007669"/>
    <property type="project" value="TreeGrafter"/>
</dbReference>
<evidence type="ECO:0000256" key="4">
    <source>
        <dbReference type="ARBA" id="ARBA00023242"/>
    </source>
</evidence>
<dbReference type="GO" id="GO:0030870">
    <property type="term" value="C:Mre11 complex"/>
    <property type="evidence" value="ECO:0007669"/>
    <property type="project" value="InterPro"/>
</dbReference>
<evidence type="ECO:0000313" key="9">
    <source>
        <dbReference type="Proteomes" id="UP000240883"/>
    </source>
</evidence>
<dbReference type="GO" id="GO:0003684">
    <property type="term" value="F:damaged DNA binding"/>
    <property type="evidence" value="ECO:0007669"/>
    <property type="project" value="TreeGrafter"/>
</dbReference>
<feature type="compositionally biased region" description="Polar residues" evidence="6">
    <location>
        <begin position="644"/>
        <end position="658"/>
    </location>
</feature>
<dbReference type="Pfam" id="PF16508">
    <property type="entry name" value="NIBRIN_BRCT_II"/>
    <property type="match status" value="1"/>
</dbReference>
<evidence type="ECO:0000256" key="3">
    <source>
        <dbReference type="ARBA" id="ARBA00023204"/>
    </source>
</evidence>
<evidence type="ECO:0000259" key="7">
    <source>
        <dbReference type="PROSITE" id="PS50006"/>
    </source>
</evidence>
<dbReference type="PROSITE" id="PS50006">
    <property type="entry name" value="FHA_DOMAIN"/>
    <property type="match status" value="1"/>
</dbReference>
<dbReference type="GO" id="GO:0007095">
    <property type="term" value="P:mitotic G2 DNA damage checkpoint signaling"/>
    <property type="evidence" value="ECO:0007669"/>
    <property type="project" value="InterPro"/>
</dbReference>
<dbReference type="InterPro" id="IPR040227">
    <property type="entry name" value="Nibrin-rel"/>
</dbReference>
<dbReference type="OrthoDB" id="552194at2759"/>
<feature type="compositionally biased region" description="Polar residues" evidence="6">
    <location>
        <begin position="720"/>
        <end position="752"/>
    </location>
</feature>
<dbReference type="InterPro" id="IPR043014">
    <property type="entry name" value="Nibrin_BRCT2_sf"/>
</dbReference>
<keyword evidence="4" id="KW-0539">Nucleus</keyword>
<dbReference type="STRING" id="1448308.A0A2T2NWP3"/>
<keyword evidence="3" id="KW-0234">DNA repair</keyword>
<dbReference type="InterPro" id="IPR032429">
    <property type="entry name" value="Nibrin_BRCT2"/>
</dbReference>
<dbReference type="Gene3D" id="2.60.200.20">
    <property type="match status" value="1"/>
</dbReference>
<evidence type="ECO:0000256" key="6">
    <source>
        <dbReference type="SAM" id="MobiDB-lite"/>
    </source>
</evidence>
<keyword evidence="9" id="KW-1185">Reference proteome</keyword>
<dbReference type="Proteomes" id="UP000240883">
    <property type="component" value="Unassembled WGS sequence"/>
</dbReference>
<keyword evidence="2" id="KW-0227">DNA damage</keyword>
<feature type="region of interest" description="Disordered" evidence="6">
    <location>
        <begin position="597"/>
        <end position="616"/>
    </location>
</feature>
<dbReference type="PANTHER" id="PTHR12162:SF0">
    <property type="entry name" value="NIBRIN"/>
    <property type="match status" value="1"/>
</dbReference>
<feature type="region of interest" description="Disordered" evidence="6">
    <location>
        <begin position="624"/>
        <end position="793"/>
    </location>
</feature>
<feature type="compositionally biased region" description="Basic and acidic residues" evidence="6">
    <location>
        <begin position="664"/>
        <end position="674"/>
    </location>
</feature>
<proteinExistence type="inferred from homology"/>
<feature type="compositionally biased region" description="Basic and acidic residues" evidence="6">
    <location>
        <begin position="488"/>
        <end position="498"/>
    </location>
</feature>
<organism evidence="8 9">
    <name type="scientific">Corynespora cassiicola Philippines</name>
    <dbReference type="NCBI Taxonomy" id="1448308"/>
    <lineage>
        <taxon>Eukaryota</taxon>
        <taxon>Fungi</taxon>
        <taxon>Dikarya</taxon>
        <taxon>Ascomycota</taxon>
        <taxon>Pezizomycotina</taxon>
        <taxon>Dothideomycetes</taxon>
        <taxon>Pleosporomycetidae</taxon>
        <taxon>Pleosporales</taxon>
        <taxon>Corynesporascaceae</taxon>
        <taxon>Corynespora</taxon>
    </lineage>
</organism>
<dbReference type="AlphaFoldDB" id="A0A2T2NWP3"/>
<evidence type="ECO:0000256" key="1">
    <source>
        <dbReference type="ARBA" id="ARBA00004123"/>
    </source>
</evidence>
<dbReference type="InterPro" id="IPR000253">
    <property type="entry name" value="FHA_dom"/>
</dbReference>
<name>A0A2T2NWP3_CORCC</name>
<protein>
    <recommendedName>
        <fullName evidence="7">FHA domain-containing protein</fullName>
    </recommendedName>
</protein>
<comment type="similarity">
    <text evidence="5">Belongs to the Nibrin family.</text>
</comment>
<evidence type="ECO:0000313" key="8">
    <source>
        <dbReference type="EMBL" id="PSN69841.1"/>
    </source>
</evidence>
<comment type="subcellular location">
    <subcellularLocation>
        <location evidence="1">Nucleus</location>
    </subcellularLocation>
</comment>
<sequence>MWFLEHEVLFGGKRVWLRPGSQLLYGRTKSSSKDAASEGKQVFIDNKNVSRKHMMIKVHEVAPGDGNRLHSRSQVEITDLSCRQGTTIDGKTMKSSKGGDGTIIYEKTILLGTEHTIQLSQSYPAFRITWQPVVITYASNKEFMDLSPQLHSLDIKTVDEFVYDKTTHVASEKRNLPKVLQALVSATPIVSRAFLDALVRVGSLNIDQSGEYVPSQLEEDFETWWPKEKEYIPPAGAEPVPRPEQVLEPDASRSEVFSGLTFIFLNDKQCKGLQDPIGGGGGKVLFFNVQPGSTTVEEYVDYVMKAAGRKKRSNTNNGRLPVITVHASKWQKGTEEWAADFMTRVDRTLDQRSILQNEFLDVIVTKDTSSLMQPPLDTLEVESSVPVPAAGEGSMHGPSPATASRAASQSQEPTPGPSQEPAKTIPRKRNFRRAGTTSRFTGFDDYEPPSKTRKIEEEPAPMEDIQESAPIETAGTTVNQAKLLPVRESTEVTNRSEDAPPSANNTRRRVTRATSASVEPETRVSRQPKSKTAAILEQAQKVKKPTKEINVLEHTRQRVKEEDDRRKADEENLREALEGFDMSEMKNLFQVQEIDIKPREKAGHSTEHNDRWNDEWNGRKNFKKFRRRGTERGPRPNKVLVTLEQASQKKGFDTNDTFLTDEVEPTRTNEDERRLKRRMGPVEVDSSDNESGFARPKRTRATESIVVEDSDGNGADASPAASSATRRNVSSGRTQRVLETQLGESQAPTQSSARKRGPATVAAGQPASKRSRAARREEDSDEEETGFRFRRRG</sequence>
<gene>
    <name evidence="8" type="ORF">BS50DRAFT_618820</name>
</gene>
<evidence type="ECO:0000256" key="5">
    <source>
        <dbReference type="ARBA" id="ARBA00044757"/>
    </source>
</evidence>
<dbReference type="SUPFAM" id="SSF49879">
    <property type="entry name" value="SMAD/FHA domain"/>
    <property type="match status" value="1"/>
</dbReference>
<accession>A0A2T2NWP3</accession>
<feature type="compositionally biased region" description="Polar residues" evidence="6">
    <location>
        <begin position="401"/>
        <end position="413"/>
    </location>
</feature>